<dbReference type="Proteomes" id="UP000215335">
    <property type="component" value="Unassembled WGS sequence"/>
</dbReference>
<proteinExistence type="predicted"/>
<accession>A0A232FGI2</accession>
<dbReference type="STRING" id="543379.A0A232FGI2"/>
<evidence type="ECO:0000313" key="1">
    <source>
        <dbReference type="EMBL" id="OXU29876.1"/>
    </source>
</evidence>
<keyword evidence="2" id="KW-1185">Reference proteome</keyword>
<dbReference type="OrthoDB" id="9986793at2759"/>
<name>A0A232FGI2_9HYME</name>
<reference evidence="1 2" key="1">
    <citation type="journal article" date="2017" name="Curr. Biol.">
        <title>The Evolution of Venom by Co-option of Single-Copy Genes.</title>
        <authorList>
            <person name="Martinson E.O."/>
            <person name="Mrinalini"/>
            <person name="Kelkar Y.D."/>
            <person name="Chang C.H."/>
            <person name="Werren J.H."/>
        </authorList>
    </citation>
    <scope>NUCLEOTIDE SEQUENCE [LARGE SCALE GENOMIC DNA]</scope>
    <source>
        <strain evidence="1 2">Alberta</strain>
        <tissue evidence="1">Whole body</tissue>
    </source>
</reference>
<dbReference type="PANTHER" id="PTHR47326:SF1">
    <property type="entry name" value="HTH PSQ-TYPE DOMAIN-CONTAINING PROTEIN"/>
    <property type="match status" value="1"/>
</dbReference>
<protein>
    <submittedName>
        <fullName evidence="1">Uncharacterized protein</fullName>
    </submittedName>
</protein>
<dbReference type="PANTHER" id="PTHR47326">
    <property type="entry name" value="TRANSPOSABLE ELEMENT TC3 TRANSPOSASE-LIKE PROTEIN"/>
    <property type="match status" value="1"/>
</dbReference>
<dbReference type="AlphaFoldDB" id="A0A232FGI2"/>
<sequence>MFINTMSDTTDLLQFWASKDTFFLFDQYYPGTMEKLSMRLDKAFNLSNVTLLNTSEGLRTFFDLDSPESLRIVVSSSSTSYSYVKTMNVITLNHYLDKDRAMVHLDPHISLRTIQRELGVPRSTCSKYLKLDVFVMFSGEFTFNSIGHMNRHDSHYWSAINPHWMQQIDNQHRWNINVWCGNHLVLEEENKV</sequence>
<dbReference type="EMBL" id="NNAY01000226">
    <property type="protein sequence ID" value="OXU29876.1"/>
    <property type="molecule type" value="Genomic_DNA"/>
</dbReference>
<evidence type="ECO:0000313" key="2">
    <source>
        <dbReference type="Proteomes" id="UP000215335"/>
    </source>
</evidence>
<comment type="caution">
    <text evidence="1">The sequence shown here is derived from an EMBL/GenBank/DDBJ whole genome shotgun (WGS) entry which is preliminary data.</text>
</comment>
<organism evidence="1 2">
    <name type="scientific">Trichomalopsis sarcophagae</name>
    <dbReference type="NCBI Taxonomy" id="543379"/>
    <lineage>
        <taxon>Eukaryota</taxon>
        <taxon>Metazoa</taxon>
        <taxon>Ecdysozoa</taxon>
        <taxon>Arthropoda</taxon>
        <taxon>Hexapoda</taxon>
        <taxon>Insecta</taxon>
        <taxon>Pterygota</taxon>
        <taxon>Neoptera</taxon>
        <taxon>Endopterygota</taxon>
        <taxon>Hymenoptera</taxon>
        <taxon>Apocrita</taxon>
        <taxon>Proctotrupomorpha</taxon>
        <taxon>Chalcidoidea</taxon>
        <taxon>Pteromalidae</taxon>
        <taxon>Pteromalinae</taxon>
        <taxon>Trichomalopsis</taxon>
    </lineage>
</organism>
<gene>
    <name evidence="1" type="ORF">TSAR_002824</name>
</gene>